<proteinExistence type="predicted"/>
<dbReference type="AlphaFoldDB" id="A0A024GFU6"/>
<reference evidence="1 2" key="1">
    <citation type="submission" date="2012-05" db="EMBL/GenBank/DDBJ databases">
        <title>Recombination and specialization in a pathogen metapopulation.</title>
        <authorList>
            <person name="Gardiner A."/>
            <person name="Kemen E."/>
            <person name="Schultz-Larsen T."/>
            <person name="MacLean D."/>
            <person name="Van Oosterhout C."/>
            <person name="Jones J.D.G."/>
        </authorList>
    </citation>
    <scope>NUCLEOTIDE SEQUENCE [LARGE SCALE GENOMIC DNA]</scope>
    <source>
        <strain evidence="1 2">Ac Nc2</strain>
    </source>
</reference>
<dbReference type="Proteomes" id="UP000053237">
    <property type="component" value="Unassembled WGS sequence"/>
</dbReference>
<protein>
    <submittedName>
        <fullName evidence="1">Uncharacterized protein</fullName>
    </submittedName>
</protein>
<dbReference type="EMBL" id="CAIX01000103">
    <property type="protein sequence ID" value="CCI45633.1"/>
    <property type="molecule type" value="Genomic_DNA"/>
</dbReference>
<gene>
    <name evidence="1" type="ORF">BN9_065300</name>
</gene>
<keyword evidence="2" id="KW-1185">Reference proteome</keyword>
<dbReference type="InParanoid" id="A0A024GFU6"/>
<accession>A0A024GFU6</accession>
<evidence type="ECO:0000313" key="2">
    <source>
        <dbReference type="Proteomes" id="UP000053237"/>
    </source>
</evidence>
<name>A0A024GFU6_9STRA</name>
<evidence type="ECO:0000313" key="1">
    <source>
        <dbReference type="EMBL" id="CCI45633.1"/>
    </source>
</evidence>
<comment type="caution">
    <text evidence="1">The sequence shown here is derived from an EMBL/GenBank/DDBJ whole genome shotgun (WGS) entry which is preliminary data.</text>
</comment>
<organism evidence="1 2">
    <name type="scientific">Albugo candida</name>
    <dbReference type="NCBI Taxonomy" id="65357"/>
    <lineage>
        <taxon>Eukaryota</taxon>
        <taxon>Sar</taxon>
        <taxon>Stramenopiles</taxon>
        <taxon>Oomycota</taxon>
        <taxon>Peronosporomycetes</taxon>
        <taxon>Albuginales</taxon>
        <taxon>Albuginaceae</taxon>
        <taxon>Albugo</taxon>
    </lineage>
</organism>
<sequence length="229" mass="27172">MWIWSSNHRPTRWRKRIEEITNLFRSAPMRHRQKIICNWNFDLRKWSCVRSFITIGQTMRWMTCQCLHRSNLPIKHRSAKSVFWNRRATKKLGSTYLITIIKLDVSVPPLPSLFEFVHPDVSPIPYLHRQGRDDIVDSTSHRWKTETTRKLSAAEKQEIAKKKAILLNQIYFWMTFEPSRCCTRMVAYSICIISTSIKSLFSLRNDEEVAHMLFKYLGGNLTMTTHPKK</sequence>